<comment type="subcellular location">
    <subcellularLocation>
        <location evidence="1">Secreted</location>
    </subcellularLocation>
</comment>
<feature type="chain" id="PRO_5035836034" evidence="8">
    <location>
        <begin position="25"/>
        <end position="94"/>
    </location>
</feature>
<dbReference type="OrthoDB" id="8870994at2759"/>
<gene>
    <name evidence="10" type="ORF">MMEN_LOCUS19012</name>
</gene>
<dbReference type="GO" id="GO:0008009">
    <property type="term" value="F:chemokine activity"/>
    <property type="evidence" value="ECO:0007669"/>
    <property type="project" value="InterPro"/>
</dbReference>
<dbReference type="AlphaFoldDB" id="A0A8S4BWT0"/>
<proteinExistence type="predicted"/>
<feature type="signal peptide" evidence="8">
    <location>
        <begin position="1"/>
        <end position="24"/>
    </location>
</feature>
<keyword evidence="6" id="KW-1015">Disulfide bond</keyword>
<dbReference type="InterPro" id="IPR001811">
    <property type="entry name" value="Chemokine_IL8-like_dom"/>
</dbReference>
<dbReference type="Gene3D" id="2.40.50.40">
    <property type="match status" value="1"/>
</dbReference>
<name>A0A8S4BWT0_9TELE</name>
<dbReference type="PANTHER" id="PTHR12015:SF108">
    <property type="entry name" value="C-C MOTIF CHEMOKINE 20"/>
    <property type="match status" value="1"/>
</dbReference>
<evidence type="ECO:0000256" key="1">
    <source>
        <dbReference type="ARBA" id="ARBA00004613"/>
    </source>
</evidence>
<keyword evidence="11" id="KW-1185">Reference proteome</keyword>
<dbReference type="SUPFAM" id="SSF54117">
    <property type="entry name" value="Interleukin 8-like chemokines"/>
    <property type="match status" value="1"/>
</dbReference>
<keyword evidence="5 8" id="KW-0732">Signal</keyword>
<organism evidence="10 11">
    <name type="scientific">Menidia menidia</name>
    <name type="common">Atlantic silverside</name>
    <dbReference type="NCBI Taxonomy" id="238744"/>
    <lineage>
        <taxon>Eukaryota</taxon>
        <taxon>Metazoa</taxon>
        <taxon>Chordata</taxon>
        <taxon>Craniata</taxon>
        <taxon>Vertebrata</taxon>
        <taxon>Euteleostomi</taxon>
        <taxon>Actinopterygii</taxon>
        <taxon>Neopterygii</taxon>
        <taxon>Teleostei</taxon>
        <taxon>Neoteleostei</taxon>
        <taxon>Acanthomorphata</taxon>
        <taxon>Ovalentaria</taxon>
        <taxon>Atherinomorphae</taxon>
        <taxon>Atheriniformes</taxon>
        <taxon>Atherinopsidae</taxon>
        <taxon>Menidiinae</taxon>
        <taxon>Menidia</taxon>
    </lineage>
</organism>
<evidence type="ECO:0000256" key="7">
    <source>
        <dbReference type="ARBA" id="ARBA00023198"/>
    </source>
</evidence>
<sequence>MPAKRVYALAALLLLTALISSTHSASCCVRYTRRPIPCKRLLGYSVQNIRGSCDIRAVIFHLRGRFVCANPSERWTQRGVRCLDERRRREEEDQ</sequence>
<dbReference type="SMART" id="SM00199">
    <property type="entry name" value="SCY"/>
    <property type="match status" value="1"/>
</dbReference>
<dbReference type="EMBL" id="CAJRST010038111">
    <property type="protein sequence ID" value="CAG6010738.1"/>
    <property type="molecule type" value="Genomic_DNA"/>
</dbReference>
<evidence type="ECO:0000256" key="2">
    <source>
        <dbReference type="ARBA" id="ARBA00022500"/>
    </source>
</evidence>
<keyword evidence="7" id="KW-0395">Inflammatory response</keyword>
<keyword evidence="2" id="KW-0145">Chemotaxis</keyword>
<evidence type="ECO:0000256" key="8">
    <source>
        <dbReference type="SAM" id="SignalP"/>
    </source>
</evidence>
<feature type="domain" description="Chemokine interleukin-8-like" evidence="9">
    <location>
        <begin position="24"/>
        <end position="83"/>
    </location>
</feature>
<dbReference type="Pfam" id="PF00048">
    <property type="entry name" value="IL8"/>
    <property type="match status" value="1"/>
</dbReference>
<dbReference type="Proteomes" id="UP000677803">
    <property type="component" value="Unassembled WGS sequence"/>
</dbReference>
<protein>
    <submittedName>
        <fullName evidence="10">(Atlantic silverside) hypothetical protein</fullName>
    </submittedName>
</protein>
<dbReference type="FunFam" id="2.40.50.40:FF:000012">
    <property type="entry name" value="C-C motif chemokine"/>
    <property type="match status" value="1"/>
</dbReference>
<dbReference type="InterPro" id="IPR036048">
    <property type="entry name" value="Interleukin_8-like_sf"/>
</dbReference>
<evidence type="ECO:0000313" key="10">
    <source>
        <dbReference type="EMBL" id="CAG6010738.1"/>
    </source>
</evidence>
<dbReference type="InterPro" id="IPR039809">
    <property type="entry name" value="Chemokine_b/g/d"/>
</dbReference>
<evidence type="ECO:0000313" key="11">
    <source>
        <dbReference type="Proteomes" id="UP000677803"/>
    </source>
</evidence>
<dbReference type="PANTHER" id="PTHR12015">
    <property type="entry name" value="SMALL INDUCIBLE CYTOKINE A"/>
    <property type="match status" value="1"/>
</dbReference>
<dbReference type="GO" id="GO:0005615">
    <property type="term" value="C:extracellular space"/>
    <property type="evidence" value="ECO:0007669"/>
    <property type="project" value="UniProtKB-KW"/>
</dbReference>
<dbReference type="GO" id="GO:0006955">
    <property type="term" value="P:immune response"/>
    <property type="evidence" value="ECO:0007669"/>
    <property type="project" value="InterPro"/>
</dbReference>
<evidence type="ECO:0000256" key="4">
    <source>
        <dbReference type="ARBA" id="ARBA00022525"/>
    </source>
</evidence>
<evidence type="ECO:0000256" key="6">
    <source>
        <dbReference type="ARBA" id="ARBA00023157"/>
    </source>
</evidence>
<evidence type="ECO:0000256" key="3">
    <source>
        <dbReference type="ARBA" id="ARBA00022514"/>
    </source>
</evidence>
<evidence type="ECO:0000259" key="9">
    <source>
        <dbReference type="SMART" id="SM00199"/>
    </source>
</evidence>
<comment type="caution">
    <text evidence="10">The sequence shown here is derived from an EMBL/GenBank/DDBJ whole genome shotgun (WGS) entry which is preliminary data.</text>
</comment>
<accession>A0A8S4BWT0</accession>
<dbReference type="GO" id="GO:0006954">
    <property type="term" value="P:inflammatory response"/>
    <property type="evidence" value="ECO:0007669"/>
    <property type="project" value="UniProtKB-KW"/>
</dbReference>
<keyword evidence="3" id="KW-0202">Cytokine</keyword>
<reference evidence="10" key="1">
    <citation type="submission" date="2021-05" db="EMBL/GenBank/DDBJ databases">
        <authorList>
            <person name="Tigano A."/>
        </authorList>
    </citation>
    <scope>NUCLEOTIDE SEQUENCE</scope>
</reference>
<keyword evidence="4" id="KW-0964">Secreted</keyword>
<evidence type="ECO:0000256" key="5">
    <source>
        <dbReference type="ARBA" id="ARBA00022729"/>
    </source>
</evidence>